<keyword evidence="2" id="KW-1185">Reference proteome</keyword>
<proteinExistence type="predicted"/>
<evidence type="ECO:0000313" key="1">
    <source>
        <dbReference type="EMBL" id="OEH84424.1"/>
    </source>
</evidence>
<evidence type="ECO:0000313" key="2">
    <source>
        <dbReference type="Proteomes" id="UP000095255"/>
    </source>
</evidence>
<reference evidence="1 2" key="1">
    <citation type="submission" date="2016-09" db="EMBL/GenBank/DDBJ databases">
        <title>Desulfuribacillus arsenicus sp. nov., an obligately anaerobic, dissimilatory arsenic- and antimonate-reducing bacterium isolated from anoxic sediments.</title>
        <authorList>
            <person name="Abin C.A."/>
            <person name="Hollibaugh J.T."/>
        </authorList>
    </citation>
    <scope>NUCLEOTIDE SEQUENCE [LARGE SCALE GENOMIC DNA]</scope>
    <source>
        <strain evidence="1 2">MLFW-2</strain>
    </source>
</reference>
<dbReference type="PANTHER" id="PTHR30292:SF0">
    <property type="entry name" value="5-OXOPROLINASE SUBUNIT A"/>
    <property type="match status" value="1"/>
</dbReference>
<sequence>MRKIDINCDMGESYGIYSLGNDEQMLQHVTSVNLACGFHAGDPRVMANTIVKALEYNVAIGAHPSYPDSIGFGRRYMEMDKKDIYHMVMYQIAALQGMVTAFGGSMQHVKPHGALYNRAVKDPVVAEAIVQAICKVARQECILFAPANSCLLELGKQHGLPVAVEVFADRRYLQDGTLVPRTEANAVICEPKQATEQALQFLRDENKVADTLCIHGDHENAVAIAHQLKHGILANGIHVEAVGQWKAI</sequence>
<dbReference type="NCBIfam" id="NF003816">
    <property type="entry name" value="PRK05406.1-5"/>
    <property type="match status" value="1"/>
</dbReference>
<dbReference type="Proteomes" id="UP000095255">
    <property type="component" value="Unassembled WGS sequence"/>
</dbReference>
<dbReference type="InterPro" id="IPR005501">
    <property type="entry name" value="LamB/YcsF/PxpA-like"/>
</dbReference>
<evidence type="ECO:0008006" key="3">
    <source>
        <dbReference type="Google" id="ProtNLM"/>
    </source>
</evidence>
<dbReference type="RefSeq" id="WP_069703137.1">
    <property type="nucleotide sequence ID" value="NZ_MJAT01000038.1"/>
</dbReference>
<dbReference type="OrthoDB" id="9773478at2"/>
<dbReference type="PANTHER" id="PTHR30292">
    <property type="entry name" value="UNCHARACTERIZED PROTEIN YBGL-RELATED"/>
    <property type="match status" value="1"/>
</dbReference>
<organism evidence="1 2">
    <name type="scientific">Desulfuribacillus stibiiarsenatis</name>
    <dbReference type="NCBI Taxonomy" id="1390249"/>
    <lineage>
        <taxon>Bacteria</taxon>
        <taxon>Bacillati</taxon>
        <taxon>Bacillota</taxon>
        <taxon>Desulfuribacillia</taxon>
        <taxon>Desulfuribacillales</taxon>
        <taxon>Desulfuribacillaceae</taxon>
        <taxon>Desulfuribacillus</taxon>
    </lineage>
</organism>
<dbReference type="Gene3D" id="3.20.20.370">
    <property type="entry name" value="Glycoside hydrolase/deacetylase"/>
    <property type="match status" value="1"/>
</dbReference>
<name>A0A1E5L2W7_9FIRM</name>
<dbReference type="CDD" id="cd10787">
    <property type="entry name" value="LamB_YcsF_like"/>
    <property type="match status" value="1"/>
</dbReference>
<dbReference type="GO" id="GO:0005975">
    <property type="term" value="P:carbohydrate metabolic process"/>
    <property type="evidence" value="ECO:0007669"/>
    <property type="project" value="InterPro"/>
</dbReference>
<protein>
    <recommendedName>
        <fullName evidence="3">5-oxoprolinase (ATP-hydrolyzing) subunit A</fullName>
    </recommendedName>
</protein>
<dbReference type="NCBIfam" id="NF003814">
    <property type="entry name" value="PRK05406.1-3"/>
    <property type="match status" value="1"/>
</dbReference>
<accession>A0A1E5L2W7</accession>
<dbReference type="AlphaFoldDB" id="A0A1E5L2W7"/>
<dbReference type="EMBL" id="MJAT01000038">
    <property type="protein sequence ID" value="OEH84424.1"/>
    <property type="molecule type" value="Genomic_DNA"/>
</dbReference>
<dbReference type="STRING" id="1390249.BHU72_09400"/>
<dbReference type="InterPro" id="IPR011330">
    <property type="entry name" value="Glyco_hydro/deAcase_b/a-brl"/>
</dbReference>
<dbReference type="Pfam" id="PF03746">
    <property type="entry name" value="LamB_YcsF"/>
    <property type="match status" value="1"/>
</dbReference>
<gene>
    <name evidence="1" type="ORF">BHU72_09400</name>
</gene>
<dbReference type="SUPFAM" id="SSF88713">
    <property type="entry name" value="Glycoside hydrolase/deacetylase"/>
    <property type="match status" value="1"/>
</dbReference>
<comment type="caution">
    <text evidence="1">The sequence shown here is derived from an EMBL/GenBank/DDBJ whole genome shotgun (WGS) entry which is preliminary data.</text>
</comment>